<sequence length="69" mass="7403">MATAHEASQLFQRLGGDTFQQTALLHAASHWPSNEVGGLSSALCACSLSTALLSLGLPHTLHWLHRLIK</sequence>
<name>A0AAN8CYW1_9TELE</name>
<evidence type="ECO:0000313" key="2">
    <source>
        <dbReference type="Proteomes" id="UP001335648"/>
    </source>
</evidence>
<keyword evidence="2" id="KW-1185">Reference proteome</keyword>
<evidence type="ECO:0000313" key="1">
    <source>
        <dbReference type="EMBL" id="KAK5913066.1"/>
    </source>
</evidence>
<comment type="caution">
    <text evidence="1">The sequence shown here is derived from an EMBL/GenBank/DDBJ whole genome shotgun (WGS) entry which is preliminary data.</text>
</comment>
<dbReference type="EMBL" id="JAULUE010002047">
    <property type="protein sequence ID" value="KAK5913066.1"/>
    <property type="molecule type" value="Genomic_DNA"/>
</dbReference>
<dbReference type="AlphaFoldDB" id="A0AAN8CYW1"/>
<organism evidence="1 2">
    <name type="scientific">Champsocephalus esox</name>
    <name type="common">pike icefish</name>
    <dbReference type="NCBI Taxonomy" id="159716"/>
    <lineage>
        <taxon>Eukaryota</taxon>
        <taxon>Metazoa</taxon>
        <taxon>Chordata</taxon>
        <taxon>Craniata</taxon>
        <taxon>Vertebrata</taxon>
        <taxon>Euteleostomi</taxon>
        <taxon>Actinopterygii</taxon>
        <taxon>Neopterygii</taxon>
        <taxon>Teleostei</taxon>
        <taxon>Neoteleostei</taxon>
        <taxon>Acanthomorphata</taxon>
        <taxon>Eupercaria</taxon>
        <taxon>Perciformes</taxon>
        <taxon>Notothenioidei</taxon>
        <taxon>Channichthyidae</taxon>
        <taxon>Champsocephalus</taxon>
    </lineage>
</organism>
<protein>
    <submittedName>
        <fullName evidence="1">Uncharacterized protein</fullName>
    </submittedName>
</protein>
<reference evidence="1 2" key="1">
    <citation type="journal article" date="2023" name="Mol. Biol. Evol.">
        <title>Genomics of Secondarily Temperate Adaptation in the Only Non-Antarctic Icefish.</title>
        <authorList>
            <person name="Rivera-Colon A.G."/>
            <person name="Rayamajhi N."/>
            <person name="Minhas B.F."/>
            <person name="Madrigal G."/>
            <person name="Bilyk K.T."/>
            <person name="Yoon V."/>
            <person name="Hune M."/>
            <person name="Gregory S."/>
            <person name="Cheng C.H.C."/>
            <person name="Catchen J.M."/>
        </authorList>
    </citation>
    <scope>NUCLEOTIDE SEQUENCE [LARGE SCALE GENOMIC DNA]</scope>
    <source>
        <strain evidence="1">JC2023a</strain>
    </source>
</reference>
<dbReference type="Proteomes" id="UP001335648">
    <property type="component" value="Unassembled WGS sequence"/>
</dbReference>
<proteinExistence type="predicted"/>
<accession>A0AAN8CYW1</accession>
<gene>
    <name evidence="1" type="ORF">CesoFtcFv8_002886</name>
</gene>